<evidence type="ECO:0000256" key="6">
    <source>
        <dbReference type="ARBA" id="ARBA00023212"/>
    </source>
</evidence>
<evidence type="ECO:0000256" key="2">
    <source>
        <dbReference type="ARBA" id="ARBA00022490"/>
    </source>
</evidence>
<feature type="coiled-coil region" evidence="7">
    <location>
        <begin position="482"/>
        <end position="568"/>
    </location>
</feature>
<dbReference type="RefSeq" id="XP_065663120.1">
    <property type="nucleotide sequence ID" value="XM_065807048.1"/>
</dbReference>
<keyword evidence="10" id="KW-1185">Reference proteome</keyword>
<accession>A0ABM4CMR9</accession>
<dbReference type="InterPro" id="IPR036859">
    <property type="entry name" value="CAP-Gly_dom_sf"/>
</dbReference>
<keyword evidence="2" id="KW-0963">Cytoplasm</keyword>
<protein>
    <submittedName>
        <fullName evidence="11 12">CAP-Gly domain-containing linker protein 1 isoform X4</fullName>
    </submittedName>
</protein>
<evidence type="ECO:0000313" key="11">
    <source>
        <dbReference type="RefSeq" id="XP_065663119.1"/>
    </source>
</evidence>
<dbReference type="Pfam" id="PF01302">
    <property type="entry name" value="CAP_GLY"/>
    <property type="match status" value="2"/>
</dbReference>
<dbReference type="SUPFAM" id="SSF74924">
    <property type="entry name" value="Cap-Gly domain"/>
    <property type="match status" value="2"/>
</dbReference>
<keyword evidence="4" id="KW-0677">Repeat</keyword>
<feature type="region of interest" description="Disordered" evidence="8">
    <location>
        <begin position="1"/>
        <end position="126"/>
    </location>
</feature>
<dbReference type="PROSITE" id="PS00845">
    <property type="entry name" value="CAP_GLY_1"/>
    <property type="match status" value="2"/>
</dbReference>
<gene>
    <name evidence="11 12" type="primary">LOC105849952</name>
</gene>
<feature type="coiled-coil region" evidence="7">
    <location>
        <begin position="1106"/>
        <end position="1249"/>
    </location>
</feature>
<evidence type="ECO:0000256" key="8">
    <source>
        <dbReference type="SAM" id="MobiDB-lite"/>
    </source>
</evidence>
<dbReference type="PANTHER" id="PTHR18916">
    <property type="entry name" value="DYNACTIN 1-RELATED MICROTUBULE-BINDING"/>
    <property type="match status" value="1"/>
</dbReference>
<evidence type="ECO:0000256" key="5">
    <source>
        <dbReference type="ARBA" id="ARBA00023054"/>
    </source>
</evidence>
<feature type="domain" description="CAP-Gly" evidence="9">
    <location>
        <begin position="239"/>
        <end position="281"/>
    </location>
</feature>
<dbReference type="Gene3D" id="2.30.30.190">
    <property type="entry name" value="CAP Gly-rich-like domain"/>
    <property type="match status" value="2"/>
</dbReference>
<feature type="coiled-coil region" evidence="7">
    <location>
        <begin position="996"/>
        <end position="1030"/>
    </location>
</feature>
<dbReference type="PROSITE" id="PS50245">
    <property type="entry name" value="CAP_GLY_2"/>
    <property type="match status" value="2"/>
</dbReference>
<feature type="compositionally biased region" description="Basic and acidic residues" evidence="8">
    <location>
        <begin position="153"/>
        <end position="162"/>
    </location>
</feature>
<evidence type="ECO:0000259" key="9">
    <source>
        <dbReference type="PROSITE" id="PS50245"/>
    </source>
</evidence>
<feature type="compositionally biased region" description="Low complexity" evidence="8">
    <location>
        <begin position="26"/>
        <end position="39"/>
    </location>
</feature>
<reference evidence="11 12" key="1">
    <citation type="submission" date="2025-05" db="UniProtKB">
        <authorList>
            <consortium name="RefSeq"/>
        </authorList>
    </citation>
    <scope>IDENTIFICATION</scope>
</reference>
<keyword evidence="3" id="KW-0493">Microtubule</keyword>
<evidence type="ECO:0000256" key="4">
    <source>
        <dbReference type="ARBA" id="ARBA00022737"/>
    </source>
</evidence>
<name>A0ABM4CMR9_HYDVU</name>
<comment type="subcellular location">
    <subcellularLocation>
        <location evidence="1">Cytoplasm</location>
        <location evidence="1">Cytoskeleton</location>
    </subcellularLocation>
</comment>
<sequence>MKRLKHKNDIRHLLEVKNAQPRQRQGSVGSDGSDASDLSTQSMPQYSSYRQLSGGLLGPFENSPPKPSSRGSFLSWGSDRQKNSKMNSITSSGIKTPSSRTSVNSDLERPSSAAPGDTPLKPGFCREVSSSKLPLFRREISLPQMNTNSASSLKKDNAENKVKPPTTIKTNIPATPRGSTIPIHPKTTPKTVAEQRVLERNIPEKGTRSGISSISDNFNIGDDVIIKGTNKKGKLLYVGETRFAAGCWAGVVLDDDSGKNDGSVAGVRYFTCPPLRGVFVKEEKLEKVSKKNTLLVKTPIATETTPTENDSENLVRDIHTKEENLAVGDHVEISIGVGTQEGILQYIGLTGFAKGTWCGVELKEPIGKNDGAVAGTRYFQCDPKHGIFTQLQKVRKIPNVKNTYIKNSDNVSIANSSSTSVEKGKKESKITPHKSILKSQTHAADSTFEHAVETLLEANLPSTYTAQEKLQLEENVVNNSYMKELEKKLYDLQSQLHSKENELHSRDTEIYSLKTDKEKTQFHEQELKNQITKNEKEKQEIQNALNEYKQKNEELHFQLEELAVAAEEKKSQLYNKDNELHSLKADKEKTATKILRIQESNFQLQNQVAKHDREKHDMQNELNEYKQKIEDLRFQYEELAMHTMASEEKKISIYHEKEKDIEIRLKDKDKELLNMQLELEKLKVLCEEETFKVDEKEMQLHAKNQEVDKLQELLEVAKNNINLEVEENNKLKEEIKKLKEQIDKLSSISNEKDLKSFELKVEELLNIESKLNQQIYELNKELEKKCAEIQSVTESNEFILKEHIAIKAKLEVAECRINQYIEDKKWLEEEVLKVSRNSGDNAQQLMHYDQQIQSKNREIADLQDKIAKMTEQNYDQLKDMQDKMMKEKQSYENEKNIFLKESMNIMEEQLTKLKDKYEENELCLKKNIIELENSKKLLLLKENEIQKLNSDIKILQQNAIQTLHEDNMHQLSEIKLQHDLQIKESLKKHDALLEVNEELHNKVEKSNLALKKMEEEAEFLRKQIKDNSTSASLLESQLYSLKEQLSIAHSNQMKAEKDYEEQISVALSNQKKAEKDYEEQISVALSNQKKAEKDYEEQISVALSNQKKAEKDYEDINKQLNEIVMKKDKLQAEFNQKCEQEANYKKELEVLHDQLNLERGQNVVHKNKLVEENEIETLRKQLEMLEVANTSLTAKLKNNNAKSDSSHVEELKELLNKVTKAKNEKDAEVEFLNSIIVDLQKKNKELDEKIKVLTYGDDIHNDLNDTISPIKPNLRMRPFCDICDVFDIHDTEDCPTQTNENYGGVQHRGSRTDERPYCLICESFGHTQENCDDEQAKCKLRRNRERWLKSRLIAWKQSF</sequence>
<evidence type="ECO:0000256" key="3">
    <source>
        <dbReference type="ARBA" id="ARBA00022701"/>
    </source>
</evidence>
<dbReference type="SMART" id="SM01052">
    <property type="entry name" value="CAP_GLY"/>
    <property type="match status" value="2"/>
</dbReference>
<evidence type="ECO:0000256" key="7">
    <source>
        <dbReference type="SAM" id="Coils"/>
    </source>
</evidence>
<proteinExistence type="predicted"/>
<evidence type="ECO:0000313" key="12">
    <source>
        <dbReference type="RefSeq" id="XP_065663120.1"/>
    </source>
</evidence>
<feature type="coiled-coil region" evidence="7">
    <location>
        <begin position="601"/>
        <end position="781"/>
    </location>
</feature>
<evidence type="ECO:0000313" key="10">
    <source>
        <dbReference type="Proteomes" id="UP001652625"/>
    </source>
</evidence>
<keyword evidence="5 7" id="KW-0175">Coiled coil</keyword>
<dbReference type="Proteomes" id="UP001652625">
    <property type="component" value="Chromosome 10"/>
</dbReference>
<dbReference type="Pfam" id="PF16641">
    <property type="entry name" value="CLIP1_ZNF"/>
    <property type="match status" value="2"/>
</dbReference>
<dbReference type="RefSeq" id="XP_065663119.1">
    <property type="nucleotide sequence ID" value="XM_065807047.1"/>
</dbReference>
<dbReference type="InterPro" id="IPR032108">
    <property type="entry name" value="CLIP1_ZNF"/>
</dbReference>
<dbReference type="GeneID" id="105849952"/>
<feature type="domain" description="CAP-Gly" evidence="9">
    <location>
        <begin position="348"/>
        <end position="390"/>
    </location>
</feature>
<feature type="region of interest" description="Disordered" evidence="8">
    <location>
        <begin position="415"/>
        <end position="438"/>
    </location>
</feature>
<feature type="compositionally biased region" description="Polar residues" evidence="8">
    <location>
        <begin position="40"/>
        <end position="51"/>
    </location>
</feature>
<evidence type="ECO:0000256" key="1">
    <source>
        <dbReference type="ARBA" id="ARBA00004245"/>
    </source>
</evidence>
<keyword evidence="6" id="KW-0206">Cytoskeleton</keyword>
<feature type="compositionally biased region" description="Polar residues" evidence="8">
    <location>
        <begin position="84"/>
        <end position="105"/>
    </location>
</feature>
<organism evidence="10 12">
    <name type="scientific">Hydra vulgaris</name>
    <name type="common">Hydra</name>
    <name type="synonym">Hydra attenuata</name>
    <dbReference type="NCBI Taxonomy" id="6087"/>
    <lineage>
        <taxon>Eukaryota</taxon>
        <taxon>Metazoa</taxon>
        <taxon>Cnidaria</taxon>
        <taxon>Hydrozoa</taxon>
        <taxon>Hydroidolina</taxon>
        <taxon>Anthoathecata</taxon>
        <taxon>Aplanulata</taxon>
        <taxon>Hydridae</taxon>
        <taxon>Hydra</taxon>
    </lineage>
</organism>
<dbReference type="PANTHER" id="PTHR18916:SF93">
    <property type="entry name" value="RESTIN HOMOLOG"/>
    <property type="match status" value="1"/>
</dbReference>
<feature type="coiled-coil region" evidence="7">
    <location>
        <begin position="810"/>
        <end position="965"/>
    </location>
</feature>
<dbReference type="InterPro" id="IPR000938">
    <property type="entry name" value="CAP-Gly_domain"/>
</dbReference>
<feature type="region of interest" description="Disordered" evidence="8">
    <location>
        <begin position="148"/>
        <end position="186"/>
    </location>
</feature>